<dbReference type="AlphaFoldDB" id="A0A1I1D4W2"/>
<evidence type="ECO:0000256" key="2">
    <source>
        <dbReference type="SAM" id="Phobius"/>
    </source>
</evidence>
<evidence type="ECO:0000313" key="3">
    <source>
        <dbReference type="EMBL" id="SFB67830.1"/>
    </source>
</evidence>
<name>A0A1I1D4W2_BREAD</name>
<gene>
    <name evidence="3" type="ORF">SAMN02745150_00112</name>
</gene>
<feature type="compositionally biased region" description="Basic and acidic residues" evidence="1">
    <location>
        <begin position="703"/>
        <end position="723"/>
    </location>
</feature>
<feature type="region of interest" description="Disordered" evidence="1">
    <location>
        <begin position="690"/>
        <end position="743"/>
    </location>
</feature>
<reference evidence="4" key="1">
    <citation type="submission" date="2016-10" db="EMBL/GenBank/DDBJ databases">
        <authorList>
            <person name="Varghese N."/>
            <person name="Submissions S."/>
        </authorList>
    </citation>
    <scope>NUCLEOTIDE SEQUENCE [LARGE SCALE GENOMIC DNA]</scope>
    <source>
        <strain evidence="4">ATCC 43811</strain>
    </source>
</reference>
<evidence type="ECO:0000313" key="4">
    <source>
        <dbReference type="Proteomes" id="UP000240042"/>
    </source>
</evidence>
<keyword evidence="4" id="KW-1185">Reference proteome</keyword>
<protein>
    <submittedName>
        <fullName evidence="3">Uncharacterized protein</fullName>
    </submittedName>
</protein>
<dbReference type="Proteomes" id="UP000240042">
    <property type="component" value="Unassembled WGS sequence"/>
</dbReference>
<organism evidence="3 4">
    <name type="scientific">Brevinema andersonii</name>
    <dbReference type="NCBI Taxonomy" id="34097"/>
    <lineage>
        <taxon>Bacteria</taxon>
        <taxon>Pseudomonadati</taxon>
        <taxon>Spirochaetota</taxon>
        <taxon>Spirochaetia</taxon>
        <taxon>Brevinematales</taxon>
        <taxon>Brevinemataceae</taxon>
        <taxon>Brevinema</taxon>
    </lineage>
</organism>
<feature type="compositionally biased region" description="Basic residues" evidence="1">
    <location>
        <begin position="724"/>
        <end position="743"/>
    </location>
</feature>
<proteinExistence type="predicted"/>
<feature type="transmembrane region" description="Helical" evidence="2">
    <location>
        <begin position="14"/>
        <end position="34"/>
    </location>
</feature>
<feature type="compositionally biased region" description="Basic residues" evidence="1">
    <location>
        <begin position="693"/>
        <end position="702"/>
    </location>
</feature>
<feature type="transmembrane region" description="Helical" evidence="2">
    <location>
        <begin position="409"/>
        <end position="429"/>
    </location>
</feature>
<dbReference type="RefSeq" id="WP_092317114.1">
    <property type="nucleotide sequence ID" value="NZ_FOKY01000001.1"/>
</dbReference>
<keyword evidence="2" id="KW-0472">Membrane</keyword>
<evidence type="ECO:0000256" key="1">
    <source>
        <dbReference type="SAM" id="MobiDB-lite"/>
    </source>
</evidence>
<sequence length="743" mass="86509">MNDSNKFLSVFKKYIFPVIIFLLLSLVPFFFLQYNQKSTKRLMKTFPQLFEVSGSTGDALREAAERDYYVVFESNMSYYVPYQPIILNLAVSEKQNGLVLDDLTPYVVVQDENGNLLPDIFGRTKIPLLFSQQDHYFSVKLMLNNPEYIGDLVIKAVIEMPAFDAPSEKILHTKIILPSPNSMLSNTFTFLTLDSKETINERSILSVSGRETSINHLYEWFSMMNIDAVLMPSAISKTFISQNVSVPWDIEKLQESLRLAKDFSRRGKDVAFWVQALEVEGIELERLGYMESQQKIEYQKSNFSELSVISLSDRKRFFDLYFILSNHIAESSVNYVGLSKIFFGDSYHEELKPIFLKDFPGLANHHIFDHAFGIWKKYTAVSYFRDLIKKLKSQKSQKKIFMMLDSADLLAYPSMLLMMFATGIDFVMLDIDLPIHQIDNFYKMLESNTLFKIFLPYIVISYRIDYNNFVEGDISAPENWINQNLRSLDEYNINSLRINDLYRSMFGNRGVYTAYEWMLSAASLVDQWKSQREKTALLVNILPNTRWVTNSVVFNVQLQNNTNKIISNIIINLLPLLDLERLFEIRIPELKIKETFRTNFILDNVNFKSSVVQKQTRFIGFHIEYQLFKEARKMQNIQLLSFLDQSSDKDLIYSAISAPILPVPEEKNTNSDTVIQKKSNDLEFSNVQEMKKINKSQKKQKTSVKEKISKEEDDNKKSTEIDKKVKKTPKRSLLRKNKKTKEE</sequence>
<keyword evidence="2" id="KW-0812">Transmembrane</keyword>
<dbReference type="EMBL" id="FOKY01000001">
    <property type="protein sequence ID" value="SFB67830.1"/>
    <property type="molecule type" value="Genomic_DNA"/>
</dbReference>
<accession>A0A1I1D4W2</accession>
<keyword evidence="2" id="KW-1133">Transmembrane helix</keyword>
<dbReference type="STRING" id="34097.SAMN02745150_00112"/>